<keyword evidence="4" id="KW-0597">Phosphoprotein</keyword>
<dbReference type="InterPro" id="IPR004358">
    <property type="entry name" value="Sig_transdc_His_kin-like_C"/>
</dbReference>
<evidence type="ECO:0000259" key="14">
    <source>
        <dbReference type="PROSITE" id="PS50112"/>
    </source>
</evidence>
<dbReference type="SUPFAM" id="SSF47384">
    <property type="entry name" value="Homodimeric domain of signal transducing histidine kinase"/>
    <property type="match status" value="1"/>
</dbReference>
<evidence type="ECO:0000256" key="9">
    <source>
        <dbReference type="ARBA" id="ARBA00023012"/>
    </source>
</evidence>
<dbReference type="InterPro" id="IPR000014">
    <property type="entry name" value="PAS"/>
</dbReference>
<dbReference type="Proteomes" id="UP000778970">
    <property type="component" value="Unassembled WGS sequence"/>
</dbReference>
<dbReference type="SUPFAM" id="SSF55874">
    <property type="entry name" value="ATPase domain of HSP90 chaperone/DNA topoisomerase II/histidine kinase"/>
    <property type="match status" value="1"/>
</dbReference>
<feature type="compositionally biased region" description="Low complexity" evidence="11">
    <location>
        <begin position="775"/>
        <end position="795"/>
    </location>
</feature>
<dbReference type="InterPro" id="IPR005467">
    <property type="entry name" value="His_kinase_dom"/>
</dbReference>
<dbReference type="PROSITE" id="PS50112">
    <property type="entry name" value="PAS"/>
    <property type="match status" value="1"/>
</dbReference>
<evidence type="ECO:0000313" key="16">
    <source>
        <dbReference type="EMBL" id="MBK1695868.1"/>
    </source>
</evidence>
<evidence type="ECO:0000256" key="8">
    <source>
        <dbReference type="ARBA" id="ARBA00022840"/>
    </source>
</evidence>
<keyword evidence="6" id="KW-0547">Nucleotide-binding</keyword>
<dbReference type="Pfam" id="PF08448">
    <property type="entry name" value="PAS_4"/>
    <property type="match status" value="1"/>
</dbReference>
<evidence type="ECO:0000256" key="2">
    <source>
        <dbReference type="ARBA" id="ARBA00004370"/>
    </source>
</evidence>
<evidence type="ECO:0000259" key="15">
    <source>
        <dbReference type="PROSITE" id="PS50113"/>
    </source>
</evidence>
<feature type="domain" description="Histidine kinase" evidence="13">
    <location>
        <begin position="541"/>
        <end position="762"/>
    </location>
</feature>
<feature type="domain" description="PAC" evidence="15">
    <location>
        <begin position="344"/>
        <end position="396"/>
    </location>
</feature>
<dbReference type="Pfam" id="PF02518">
    <property type="entry name" value="HATPase_c"/>
    <property type="match status" value="1"/>
</dbReference>
<comment type="subcellular location">
    <subcellularLocation>
        <location evidence="2">Membrane</location>
    </subcellularLocation>
</comment>
<dbReference type="NCBIfam" id="TIGR00229">
    <property type="entry name" value="sensory_box"/>
    <property type="match status" value="1"/>
</dbReference>
<dbReference type="EC" id="2.7.13.3" evidence="3"/>
<evidence type="ECO:0000256" key="1">
    <source>
        <dbReference type="ARBA" id="ARBA00000085"/>
    </source>
</evidence>
<dbReference type="SUPFAM" id="SSF55785">
    <property type="entry name" value="PYP-like sensor domain (PAS domain)"/>
    <property type="match status" value="2"/>
</dbReference>
<keyword evidence="12" id="KW-0812">Transmembrane</keyword>
<sequence length="795" mass="87461">MLIDYQCRIRRNWCFIGMDADRDKQITGPHMRARSKSKLHWLVGVLIALQLMIMAAGMAGIYLVDIGRSYLEGQSHYSKASYEAASALKTFIRTGDIDYYIAFQAALKVPKSYALAKVLIDNPTFDASHAVKLLTPVGMHPDDAAASVWMYRLLVHTDLMTEAKEAWSDGNRMVLALDNLGMTARAYLIGKDTLDPARRARLKSQVIGTSAALSRHTRRFARAISVAARTVESYVIAGMAGLTALLAASGGLLGLYTTRRMSAGERELIAEQARLRDITDTAADWVWELDRDLRFAFVSRHFTEVTGLSTEAVLGRTPAELFGDRLSGSWLRIAAHMRRGQAFRNLTANAADANGKPIVLRLSGRPFYSDDGTFAGYRGTASDVTAETTAQRTAERRREILEATFESMADAVLALDADWRVLAANDRYCDILALPRALVQPGTHLNDLIRYRAARGDYGPMDTDEAVLTRAAVVRGGAGEHVLYDHTSGRSLSIRSTHLEGGGAVLTYADITDRERKERELARAKEQAELASRAKSDFLANMSHELRTPLNAVIGFSEVMSTGMFGPIDKRYEDYARDIHDSGTHLLELINDILDLSRVETGRMDLQTEEVDVTRMVESALRIVHDRASSHEIELLSEIPADLPLLNADPTRVRQMLVNLLVNAIKFSNAGGRVVLHVDHNAEGLALSVSDQGVGIPPEDQERVFKPFQQSPNGVNQKHNRDGVGLGLSLVQHFADLHNGRVELHSTIGLGTRVTIHLPTDRLRSSGPQSESGTSQEALPPQPAQQSQPADKPST</sequence>
<evidence type="ECO:0000259" key="13">
    <source>
        <dbReference type="PROSITE" id="PS50109"/>
    </source>
</evidence>
<keyword evidence="5" id="KW-0808">Transferase</keyword>
<dbReference type="GO" id="GO:0005524">
    <property type="term" value="F:ATP binding"/>
    <property type="evidence" value="ECO:0007669"/>
    <property type="project" value="UniProtKB-KW"/>
</dbReference>
<dbReference type="Pfam" id="PF00512">
    <property type="entry name" value="HisKA"/>
    <property type="match status" value="1"/>
</dbReference>
<evidence type="ECO:0000256" key="11">
    <source>
        <dbReference type="SAM" id="MobiDB-lite"/>
    </source>
</evidence>
<feature type="domain" description="PAS" evidence="14">
    <location>
        <begin position="271"/>
        <end position="317"/>
    </location>
</feature>
<dbReference type="GO" id="GO:0000155">
    <property type="term" value="F:phosphorelay sensor kinase activity"/>
    <property type="evidence" value="ECO:0007669"/>
    <property type="project" value="InterPro"/>
</dbReference>
<dbReference type="EMBL" id="NRRE01000008">
    <property type="protein sequence ID" value="MBK1695868.1"/>
    <property type="molecule type" value="Genomic_DNA"/>
</dbReference>
<dbReference type="CDD" id="cd00082">
    <property type="entry name" value="HisKA"/>
    <property type="match status" value="1"/>
</dbReference>
<reference evidence="16" key="2">
    <citation type="journal article" date="2020" name="Microorganisms">
        <title>Osmotic Adaptation and Compatible Solute Biosynthesis of Phototrophic Bacteria as Revealed from Genome Analyses.</title>
        <authorList>
            <person name="Imhoff J.F."/>
            <person name="Rahn T."/>
            <person name="Kunzel S."/>
            <person name="Keller A."/>
            <person name="Neulinger S.C."/>
        </authorList>
    </citation>
    <scope>NUCLEOTIDE SEQUENCE</scope>
    <source>
        <strain evidence="16">DSM 9154</strain>
    </source>
</reference>
<dbReference type="PANTHER" id="PTHR43047:SF63">
    <property type="entry name" value="HISTIDINE KINASE"/>
    <property type="match status" value="1"/>
</dbReference>
<dbReference type="CDD" id="cd00075">
    <property type="entry name" value="HATPase"/>
    <property type="match status" value="1"/>
</dbReference>
<organism evidence="16 17">
    <name type="scientific">Rhodovibrio salinarum</name>
    <dbReference type="NCBI Taxonomy" id="1087"/>
    <lineage>
        <taxon>Bacteria</taxon>
        <taxon>Pseudomonadati</taxon>
        <taxon>Pseudomonadota</taxon>
        <taxon>Alphaproteobacteria</taxon>
        <taxon>Rhodospirillales</taxon>
        <taxon>Rhodovibrionaceae</taxon>
        <taxon>Rhodovibrio</taxon>
    </lineage>
</organism>
<protein>
    <recommendedName>
        <fullName evidence="3">histidine kinase</fullName>
        <ecNumber evidence="3">2.7.13.3</ecNumber>
    </recommendedName>
</protein>
<evidence type="ECO:0000256" key="6">
    <source>
        <dbReference type="ARBA" id="ARBA00022741"/>
    </source>
</evidence>
<name>A0A934QFK8_9PROT</name>
<dbReference type="PANTHER" id="PTHR43047">
    <property type="entry name" value="TWO-COMPONENT HISTIDINE PROTEIN KINASE"/>
    <property type="match status" value="1"/>
</dbReference>
<dbReference type="CDD" id="cd00130">
    <property type="entry name" value="PAS"/>
    <property type="match status" value="2"/>
</dbReference>
<feature type="transmembrane region" description="Helical" evidence="12">
    <location>
        <begin position="41"/>
        <end position="64"/>
    </location>
</feature>
<dbReference type="InterPro" id="IPR003661">
    <property type="entry name" value="HisK_dim/P_dom"/>
</dbReference>
<evidence type="ECO:0000256" key="7">
    <source>
        <dbReference type="ARBA" id="ARBA00022777"/>
    </source>
</evidence>
<dbReference type="Pfam" id="PF12860">
    <property type="entry name" value="PAS_7"/>
    <property type="match status" value="1"/>
</dbReference>
<dbReference type="AlphaFoldDB" id="A0A934QFK8"/>
<dbReference type="Gene3D" id="3.30.565.10">
    <property type="entry name" value="Histidine kinase-like ATPase, C-terminal domain"/>
    <property type="match status" value="1"/>
</dbReference>
<dbReference type="SMART" id="SM00388">
    <property type="entry name" value="HisKA"/>
    <property type="match status" value="1"/>
</dbReference>
<keyword evidence="9" id="KW-0902">Two-component regulatory system</keyword>
<dbReference type="InterPro" id="IPR000700">
    <property type="entry name" value="PAS-assoc_C"/>
</dbReference>
<dbReference type="Gene3D" id="3.30.450.20">
    <property type="entry name" value="PAS domain"/>
    <property type="match status" value="2"/>
</dbReference>
<dbReference type="GO" id="GO:0009927">
    <property type="term" value="F:histidine phosphotransfer kinase activity"/>
    <property type="evidence" value="ECO:0007669"/>
    <property type="project" value="TreeGrafter"/>
</dbReference>
<dbReference type="PROSITE" id="PS50113">
    <property type="entry name" value="PAC"/>
    <property type="match status" value="1"/>
</dbReference>
<keyword evidence="17" id="KW-1185">Reference proteome</keyword>
<dbReference type="FunFam" id="1.10.287.130:FF:000038">
    <property type="entry name" value="Sensory transduction histidine kinase"/>
    <property type="match status" value="1"/>
</dbReference>
<evidence type="ECO:0000256" key="10">
    <source>
        <dbReference type="ARBA" id="ARBA00023136"/>
    </source>
</evidence>
<dbReference type="InterPro" id="IPR036097">
    <property type="entry name" value="HisK_dim/P_sf"/>
</dbReference>
<dbReference type="PRINTS" id="PR00344">
    <property type="entry name" value="BCTRLSENSOR"/>
</dbReference>
<comment type="catalytic activity">
    <reaction evidence="1">
        <text>ATP + protein L-histidine = ADP + protein N-phospho-L-histidine.</text>
        <dbReference type="EC" id="2.7.13.3"/>
    </reaction>
</comment>
<feature type="region of interest" description="Disordered" evidence="11">
    <location>
        <begin position="760"/>
        <end position="795"/>
    </location>
</feature>
<dbReference type="SMART" id="SM00091">
    <property type="entry name" value="PAS"/>
    <property type="match status" value="2"/>
</dbReference>
<dbReference type="InterPro" id="IPR036890">
    <property type="entry name" value="HATPase_C_sf"/>
</dbReference>
<keyword evidence="12" id="KW-1133">Transmembrane helix</keyword>
<dbReference type="GO" id="GO:0005886">
    <property type="term" value="C:plasma membrane"/>
    <property type="evidence" value="ECO:0007669"/>
    <property type="project" value="TreeGrafter"/>
</dbReference>
<proteinExistence type="predicted"/>
<evidence type="ECO:0000256" key="3">
    <source>
        <dbReference type="ARBA" id="ARBA00012438"/>
    </source>
</evidence>
<evidence type="ECO:0000256" key="4">
    <source>
        <dbReference type="ARBA" id="ARBA00022553"/>
    </source>
</evidence>
<evidence type="ECO:0000256" key="5">
    <source>
        <dbReference type="ARBA" id="ARBA00022679"/>
    </source>
</evidence>
<dbReference type="PROSITE" id="PS50109">
    <property type="entry name" value="HIS_KIN"/>
    <property type="match status" value="1"/>
</dbReference>
<dbReference type="InterPro" id="IPR003594">
    <property type="entry name" value="HATPase_dom"/>
</dbReference>
<comment type="caution">
    <text evidence="16">The sequence shown here is derived from an EMBL/GenBank/DDBJ whole genome shotgun (WGS) entry which is preliminary data.</text>
</comment>
<gene>
    <name evidence="16" type="ORF">CKO21_01230</name>
</gene>
<keyword evidence="10 12" id="KW-0472">Membrane</keyword>
<keyword evidence="7" id="KW-0418">Kinase</keyword>
<evidence type="ECO:0000256" key="12">
    <source>
        <dbReference type="SAM" id="Phobius"/>
    </source>
</evidence>
<dbReference type="InterPro" id="IPR035965">
    <property type="entry name" value="PAS-like_dom_sf"/>
</dbReference>
<dbReference type="Gene3D" id="1.10.287.130">
    <property type="match status" value="1"/>
</dbReference>
<evidence type="ECO:0000313" key="17">
    <source>
        <dbReference type="Proteomes" id="UP000778970"/>
    </source>
</evidence>
<dbReference type="InterPro" id="IPR013656">
    <property type="entry name" value="PAS_4"/>
</dbReference>
<keyword evidence="8" id="KW-0067">ATP-binding</keyword>
<reference evidence="16" key="1">
    <citation type="submission" date="2017-08" db="EMBL/GenBank/DDBJ databases">
        <authorList>
            <person name="Imhoff J.F."/>
            <person name="Rahn T."/>
            <person name="Kuenzel S."/>
            <person name="Neulinger S.C."/>
        </authorList>
    </citation>
    <scope>NUCLEOTIDE SEQUENCE</scope>
    <source>
        <strain evidence="16">DSM 9154</strain>
    </source>
</reference>
<dbReference type="FunFam" id="3.30.565.10:FF:000006">
    <property type="entry name" value="Sensor histidine kinase WalK"/>
    <property type="match status" value="1"/>
</dbReference>
<accession>A0A934QFK8</accession>
<dbReference type="SMART" id="SM00387">
    <property type="entry name" value="HATPase_c"/>
    <property type="match status" value="1"/>
</dbReference>